<dbReference type="NCBIfam" id="TIGR03897">
    <property type="entry name" value="lanti_2_LanM"/>
    <property type="match status" value="1"/>
</dbReference>
<dbReference type="InterPro" id="IPR012341">
    <property type="entry name" value="6hp_glycosidase-like_sf"/>
</dbReference>
<dbReference type="Proteomes" id="UP001238603">
    <property type="component" value="Unassembled WGS sequence"/>
</dbReference>
<dbReference type="SMART" id="SM01260">
    <property type="entry name" value="LANC_like"/>
    <property type="match status" value="1"/>
</dbReference>
<gene>
    <name evidence="2" type="ORF">QRD43_04430</name>
</gene>
<reference evidence="2 3" key="1">
    <citation type="submission" date="2023-06" db="EMBL/GenBank/DDBJ databases">
        <title>Pelomonas sp. APW6 16S ribosomal RNA gene genome sequencing and assembly.</title>
        <authorList>
            <person name="Woo H."/>
        </authorList>
    </citation>
    <scope>NUCLEOTIDE SEQUENCE [LARGE SCALE GENOMIC DNA]</scope>
    <source>
        <strain evidence="2 3">APW6</strain>
    </source>
</reference>
<name>A0ABT7LE58_9BURK</name>
<dbReference type="Pfam" id="PF13575">
    <property type="entry name" value="DUF4135"/>
    <property type="match status" value="1"/>
</dbReference>
<evidence type="ECO:0000313" key="3">
    <source>
        <dbReference type="Proteomes" id="UP001238603"/>
    </source>
</evidence>
<accession>A0ABT7LE58</accession>
<dbReference type="InterPro" id="IPR007822">
    <property type="entry name" value="LANC-like"/>
</dbReference>
<feature type="domain" description="Lantibiotic biosynthesis protein dehydration" evidence="1">
    <location>
        <begin position="118"/>
        <end position="496"/>
    </location>
</feature>
<dbReference type="Pfam" id="PF05147">
    <property type="entry name" value="LANC_like"/>
    <property type="match status" value="1"/>
</dbReference>
<dbReference type="InterPro" id="IPR025410">
    <property type="entry name" value="Lant_dehyd"/>
</dbReference>
<dbReference type="PIRSF" id="PIRSF037228">
    <property type="entry name" value="Lant_mod_RumM"/>
    <property type="match status" value="1"/>
</dbReference>
<organism evidence="2 3">
    <name type="scientific">Roseateles subflavus</name>
    <dbReference type="NCBI Taxonomy" id="3053353"/>
    <lineage>
        <taxon>Bacteria</taxon>
        <taxon>Pseudomonadati</taxon>
        <taxon>Pseudomonadota</taxon>
        <taxon>Betaproteobacteria</taxon>
        <taxon>Burkholderiales</taxon>
        <taxon>Sphaerotilaceae</taxon>
        <taxon>Roseateles</taxon>
    </lineage>
</organism>
<evidence type="ECO:0000259" key="1">
    <source>
        <dbReference type="Pfam" id="PF13575"/>
    </source>
</evidence>
<dbReference type="SUPFAM" id="SSF158745">
    <property type="entry name" value="LanC-like"/>
    <property type="match status" value="1"/>
</dbReference>
<dbReference type="RefSeq" id="WP_285981261.1">
    <property type="nucleotide sequence ID" value="NZ_JASVDS010000001.1"/>
</dbReference>
<comment type="caution">
    <text evidence="2">The sequence shown here is derived from an EMBL/GenBank/DDBJ whole genome shotgun (WGS) entry which is preliminary data.</text>
</comment>
<dbReference type="InterPro" id="IPR017146">
    <property type="entry name" value="Lanti_2_LanM"/>
</dbReference>
<dbReference type="PRINTS" id="PR01950">
    <property type="entry name" value="LANCSUPER"/>
</dbReference>
<dbReference type="EMBL" id="JASVDS010000001">
    <property type="protein sequence ID" value="MDL5031146.1"/>
    <property type="molecule type" value="Genomic_DNA"/>
</dbReference>
<sequence>MPSTTPTESIAPSERRDAVEPDFIPCLASWIEPALAALSPSLQALEGLDDAERRVITEALRQHLEQQLHAKLARVLVMDINAARVQGRLKAPTPEARWAEYLALAATPHHWAALGAQYPSLLSRVEWIVNHKVRFVATLARHLAEDRAQLGRLLPASPGRLQRLELAQGDSHNGGAGVALLRLEGGTVVYKPRPLNTDRALAGFLAQVLAEVPGLPPEARVRVPAVIDGGDHGWSEFIVHRHADGEPELQRFYRNMGHWLAIMRLLGGTDFHGENVIAQGCLPIIVDCETLFCPRTEIKPSGFGQAVDKADEAMFASLMKTGLLPGRGASLGWRGVDNSGMGNIRQQQPRISIPALVDAGRDTVRIGQTLVEVEIAKNHPCETPSLERYWGQVLEGYDELTECLLALHGRGALAPLLEPFKPCHIRLVPRATEVYAELIRMLWHPISLADEAPARARAAGLLSRAAALISTTPSDPVVIQAEIDDMLRGDVPYFHTTAGHGQMAGPGGTRWLPVCDLVAQSLQAWATSDQRLDRDIIKASLLSAYLNDGWMPTERSFRVIDASQEDLEARRQAWAKRLLEPFLQTCIRGEDGTATWISPTLGATGWGIQAIDQNLYGGNAGVALLLAAYQREVAAGRALPLPGVDALLQAVILTMRQGLYRQVELQRAAGKVRPHQPGAYLGIGSQIWGWLQLEALGAIGAEAVECASLTAEYMRGSIEADETFDLLAGAAGAIPGLLLLHRRTGQAAHLALAVAAGDHLLQAAKREGDRAFWPTAAAPEGMGGFGHGTAGIAWALWRLHEASGEVRFLQGAREALAFEESLFDDADQNWRDLRHLDGVNCSTAWCHGAVGNGLAYLSFTALIGEDRVRERVRQAAGATFRFGMGWNHCACHGDASALELLQEAADRGLAPPEVSRASELARLLASLDRHGSRCGITNEVFSPSLMTGPGGIVYQLLRAHPDARLPSFVRP</sequence>
<dbReference type="CDD" id="cd04792">
    <property type="entry name" value="LanM-like"/>
    <property type="match status" value="1"/>
</dbReference>
<dbReference type="Gene3D" id="1.50.10.10">
    <property type="match status" value="1"/>
</dbReference>
<protein>
    <submittedName>
        <fullName evidence="2">Type 2 lanthipeptide synthetase LanM family protein</fullName>
    </submittedName>
</protein>
<evidence type="ECO:0000313" key="2">
    <source>
        <dbReference type="EMBL" id="MDL5031146.1"/>
    </source>
</evidence>
<proteinExistence type="predicted"/>
<keyword evidence="3" id="KW-1185">Reference proteome</keyword>